<dbReference type="OrthoDB" id="3183258at2759"/>
<protein>
    <recommendedName>
        <fullName evidence="2">DUF6534 domain-containing protein</fullName>
    </recommendedName>
</protein>
<keyword evidence="4" id="KW-1185">Reference proteome</keyword>
<feature type="transmembrane region" description="Helical" evidence="1">
    <location>
        <begin position="169"/>
        <end position="191"/>
    </location>
</feature>
<feature type="domain" description="DUF6534" evidence="2">
    <location>
        <begin position="177"/>
        <end position="261"/>
    </location>
</feature>
<keyword evidence="1" id="KW-0472">Membrane</keyword>
<dbReference type="EMBL" id="KV429056">
    <property type="protein sequence ID" value="KZT69734.1"/>
    <property type="molecule type" value="Genomic_DNA"/>
</dbReference>
<evidence type="ECO:0000313" key="4">
    <source>
        <dbReference type="Proteomes" id="UP000076727"/>
    </source>
</evidence>
<dbReference type="PANTHER" id="PTHR40465">
    <property type="entry name" value="CHROMOSOME 1, WHOLE GENOME SHOTGUN SEQUENCE"/>
    <property type="match status" value="1"/>
</dbReference>
<dbReference type="Pfam" id="PF20152">
    <property type="entry name" value="DUF6534"/>
    <property type="match status" value="1"/>
</dbReference>
<feature type="transmembrane region" description="Helical" evidence="1">
    <location>
        <begin position="130"/>
        <end position="149"/>
    </location>
</feature>
<dbReference type="InterPro" id="IPR045339">
    <property type="entry name" value="DUF6534"/>
</dbReference>
<feature type="transmembrane region" description="Helical" evidence="1">
    <location>
        <begin position="212"/>
        <end position="231"/>
    </location>
</feature>
<gene>
    <name evidence="3" type="ORF">DAEQUDRAFT_765320</name>
</gene>
<evidence type="ECO:0000256" key="1">
    <source>
        <dbReference type="SAM" id="Phobius"/>
    </source>
</evidence>
<dbReference type="AlphaFoldDB" id="A0A165QP10"/>
<sequence length="321" mass="35374">MSNASSATAIIAEEAAIVRQSYALIFVATFIGEILFGIVIAQVYIYYTRYQRDALWVKLFVLFLFVCDICSAVFAICWMFFLFISHWGDIAVFSQPTWMLATDPLLLGLMTCATHFFFARRIKIITENVWLAALVCFFGVGTLAGALGGTIEFLRVESLADLSSLKPIAIVWLLCAAMGDVIITVILSWSLKRKRSGFKKTDQIVDRVIRVTIQNGFLTAAVATAALILYLSSSIPYHLALSLILPRMYTNTILSSLNHRDVLHPGSSTGREGSSMGGFATASISRRAQQTEVMVHVEAHELSDAMKSDGDWDAPSKAHPV</sequence>
<keyword evidence="1" id="KW-0812">Transmembrane</keyword>
<reference evidence="3 4" key="1">
    <citation type="journal article" date="2016" name="Mol. Biol. Evol.">
        <title>Comparative Genomics of Early-Diverging Mushroom-Forming Fungi Provides Insights into the Origins of Lignocellulose Decay Capabilities.</title>
        <authorList>
            <person name="Nagy L.G."/>
            <person name="Riley R."/>
            <person name="Tritt A."/>
            <person name="Adam C."/>
            <person name="Daum C."/>
            <person name="Floudas D."/>
            <person name="Sun H."/>
            <person name="Yadav J.S."/>
            <person name="Pangilinan J."/>
            <person name="Larsson K.H."/>
            <person name="Matsuura K."/>
            <person name="Barry K."/>
            <person name="Labutti K."/>
            <person name="Kuo R."/>
            <person name="Ohm R.A."/>
            <person name="Bhattacharya S.S."/>
            <person name="Shirouzu T."/>
            <person name="Yoshinaga Y."/>
            <person name="Martin F.M."/>
            <person name="Grigoriev I.V."/>
            <person name="Hibbett D.S."/>
        </authorList>
    </citation>
    <scope>NUCLEOTIDE SEQUENCE [LARGE SCALE GENOMIC DNA]</scope>
    <source>
        <strain evidence="3 4">L-15889</strain>
    </source>
</reference>
<feature type="transmembrane region" description="Helical" evidence="1">
    <location>
        <begin position="96"/>
        <end position="118"/>
    </location>
</feature>
<organism evidence="3 4">
    <name type="scientific">Daedalea quercina L-15889</name>
    <dbReference type="NCBI Taxonomy" id="1314783"/>
    <lineage>
        <taxon>Eukaryota</taxon>
        <taxon>Fungi</taxon>
        <taxon>Dikarya</taxon>
        <taxon>Basidiomycota</taxon>
        <taxon>Agaricomycotina</taxon>
        <taxon>Agaricomycetes</taxon>
        <taxon>Polyporales</taxon>
        <taxon>Fomitopsis</taxon>
    </lineage>
</organism>
<dbReference type="Proteomes" id="UP000076727">
    <property type="component" value="Unassembled WGS sequence"/>
</dbReference>
<accession>A0A165QP10</accession>
<evidence type="ECO:0000259" key="2">
    <source>
        <dbReference type="Pfam" id="PF20152"/>
    </source>
</evidence>
<proteinExistence type="predicted"/>
<evidence type="ECO:0000313" key="3">
    <source>
        <dbReference type="EMBL" id="KZT69734.1"/>
    </source>
</evidence>
<keyword evidence="1" id="KW-1133">Transmembrane helix</keyword>
<feature type="transmembrane region" description="Helical" evidence="1">
    <location>
        <begin position="22"/>
        <end position="47"/>
    </location>
</feature>
<name>A0A165QP10_9APHY</name>
<dbReference type="STRING" id="1314783.A0A165QP10"/>
<feature type="transmembrane region" description="Helical" evidence="1">
    <location>
        <begin position="59"/>
        <end position="84"/>
    </location>
</feature>
<dbReference type="PANTHER" id="PTHR40465:SF1">
    <property type="entry name" value="DUF6534 DOMAIN-CONTAINING PROTEIN"/>
    <property type="match status" value="1"/>
</dbReference>